<accession>A0A9P6THM8</accession>
<feature type="transmembrane region" description="Helical" evidence="6">
    <location>
        <begin position="259"/>
        <end position="276"/>
    </location>
</feature>
<keyword evidence="4 6" id="KW-0472">Membrane</keyword>
<dbReference type="EMBL" id="MU167216">
    <property type="protein sequence ID" value="KAG0150938.1"/>
    <property type="molecule type" value="Genomic_DNA"/>
</dbReference>
<feature type="transmembrane region" description="Helical" evidence="6">
    <location>
        <begin position="404"/>
        <end position="425"/>
    </location>
</feature>
<feature type="transmembrane region" description="Helical" evidence="6">
    <location>
        <begin position="296"/>
        <end position="317"/>
    </location>
</feature>
<evidence type="ECO:0000256" key="4">
    <source>
        <dbReference type="ARBA" id="ARBA00023136"/>
    </source>
</evidence>
<dbReference type="GO" id="GO:0016020">
    <property type="term" value="C:membrane"/>
    <property type="evidence" value="ECO:0007669"/>
    <property type="project" value="UniProtKB-SubCell"/>
</dbReference>
<feature type="transmembrane region" description="Helical" evidence="6">
    <location>
        <begin position="369"/>
        <end position="392"/>
    </location>
</feature>
<keyword evidence="3 6" id="KW-1133">Transmembrane helix</keyword>
<feature type="transmembrane region" description="Helical" evidence="6">
    <location>
        <begin position="169"/>
        <end position="188"/>
    </location>
</feature>
<dbReference type="Proteomes" id="UP000886653">
    <property type="component" value="Unassembled WGS sequence"/>
</dbReference>
<gene>
    <name evidence="7" type="ORF">CROQUDRAFT_87395</name>
</gene>
<feature type="transmembrane region" description="Helical" evidence="6">
    <location>
        <begin position="431"/>
        <end position="454"/>
    </location>
</feature>
<protein>
    <submittedName>
        <fullName evidence="7">Uncharacterized protein</fullName>
    </submittedName>
</protein>
<feature type="compositionally biased region" description="Basic and acidic residues" evidence="5">
    <location>
        <begin position="485"/>
        <end position="499"/>
    </location>
</feature>
<dbReference type="PANTHER" id="PTHR23294:SF59">
    <property type="entry name" value="UNC93-LIKE PROTEIN C922.05C"/>
    <property type="match status" value="1"/>
</dbReference>
<feature type="transmembrane region" description="Helical" evidence="6">
    <location>
        <begin position="79"/>
        <end position="98"/>
    </location>
</feature>
<evidence type="ECO:0000313" key="8">
    <source>
        <dbReference type="Proteomes" id="UP000886653"/>
    </source>
</evidence>
<keyword evidence="8" id="KW-1185">Reference proteome</keyword>
<name>A0A9P6THM8_9BASI</name>
<feature type="region of interest" description="Disordered" evidence="5">
    <location>
        <begin position="475"/>
        <end position="499"/>
    </location>
</feature>
<dbReference type="InterPro" id="IPR051617">
    <property type="entry name" value="UNC-93-like_regulator"/>
</dbReference>
<dbReference type="AlphaFoldDB" id="A0A9P6THM8"/>
<evidence type="ECO:0000256" key="6">
    <source>
        <dbReference type="SAM" id="Phobius"/>
    </source>
</evidence>
<organism evidence="7 8">
    <name type="scientific">Cronartium quercuum f. sp. fusiforme G11</name>
    <dbReference type="NCBI Taxonomy" id="708437"/>
    <lineage>
        <taxon>Eukaryota</taxon>
        <taxon>Fungi</taxon>
        <taxon>Dikarya</taxon>
        <taxon>Basidiomycota</taxon>
        <taxon>Pucciniomycotina</taxon>
        <taxon>Pucciniomycetes</taxon>
        <taxon>Pucciniales</taxon>
        <taxon>Coleosporiaceae</taxon>
        <taxon>Cronartium</taxon>
    </lineage>
</organism>
<comment type="caution">
    <text evidence="7">The sequence shown here is derived from an EMBL/GenBank/DDBJ whole genome shotgun (WGS) entry which is preliminary data.</text>
</comment>
<feature type="transmembrane region" description="Helical" evidence="6">
    <location>
        <begin position="105"/>
        <end position="124"/>
    </location>
</feature>
<dbReference type="InterPro" id="IPR010291">
    <property type="entry name" value="Ion_channel_UNC-93"/>
</dbReference>
<proteinExistence type="predicted"/>
<evidence type="ECO:0000313" key="7">
    <source>
        <dbReference type="EMBL" id="KAG0150938.1"/>
    </source>
</evidence>
<dbReference type="Gene3D" id="1.20.1250.20">
    <property type="entry name" value="MFS general substrate transporter like domains"/>
    <property type="match status" value="1"/>
</dbReference>
<evidence type="ECO:0000256" key="1">
    <source>
        <dbReference type="ARBA" id="ARBA00004141"/>
    </source>
</evidence>
<keyword evidence="2 6" id="KW-0812">Transmembrane</keyword>
<feature type="compositionally biased region" description="Basic and acidic residues" evidence="5">
    <location>
        <begin position="1"/>
        <end position="25"/>
    </location>
</feature>
<feature type="transmembrane region" description="Helical" evidence="6">
    <location>
        <begin position="203"/>
        <end position="222"/>
    </location>
</feature>
<dbReference type="SUPFAM" id="SSF103473">
    <property type="entry name" value="MFS general substrate transporter"/>
    <property type="match status" value="1"/>
</dbReference>
<dbReference type="OrthoDB" id="196103at2759"/>
<dbReference type="InterPro" id="IPR036259">
    <property type="entry name" value="MFS_trans_sf"/>
</dbReference>
<feature type="region of interest" description="Disordered" evidence="5">
    <location>
        <begin position="1"/>
        <end position="28"/>
    </location>
</feature>
<feature type="transmembrane region" description="Helical" evidence="6">
    <location>
        <begin position="39"/>
        <end position="59"/>
    </location>
</feature>
<reference evidence="7" key="1">
    <citation type="submission" date="2013-11" db="EMBL/GenBank/DDBJ databases">
        <title>Genome sequence of the fusiform rust pathogen reveals effectors for host alternation and coevolution with pine.</title>
        <authorList>
            <consortium name="DOE Joint Genome Institute"/>
            <person name="Smith K."/>
            <person name="Pendleton A."/>
            <person name="Kubisiak T."/>
            <person name="Anderson C."/>
            <person name="Salamov A."/>
            <person name="Aerts A."/>
            <person name="Riley R."/>
            <person name="Clum A."/>
            <person name="Lindquist E."/>
            <person name="Ence D."/>
            <person name="Campbell M."/>
            <person name="Kronenberg Z."/>
            <person name="Feau N."/>
            <person name="Dhillon B."/>
            <person name="Hamelin R."/>
            <person name="Burleigh J."/>
            <person name="Smith J."/>
            <person name="Yandell M."/>
            <person name="Nelson C."/>
            <person name="Grigoriev I."/>
            <person name="Davis J."/>
        </authorList>
    </citation>
    <scope>NUCLEOTIDE SEQUENCE</scope>
    <source>
        <strain evidence="7">G11</strain>
    </source>
</reference>
<evidence type="ECO:0000256" key="3">
    <source>
        <dbReference type="ARBA" id="ARBA00022989"/>
    </source>
</evidence>
<feature type="transmembrane region" description="Helical" evidence="6">
    <location>
        <begin position="329"/>
        <end position="349"/>
    </location>
</feature>
<dbReference type="Pfam" id="PF05978">
    <property type="entry name" value="UNC-93"/>
    <property type="match status" value="1"/>
</dbReference>
<evidence type="ECO:0000256" key="5">
    <source>
        <dbReference type="SAM" id="MobiDB-lite"/>
    </source>
</evidence>
<evidence type="ECO:0000256" key="2">
    <source>
        <dbReference type="ARBA" id="ARBA00022692"/>
    </source>
</evidence>
<comment type="subcellular location">
    <subcellularLocation>
        <location evidence="1">Membrane</location>
        <topology evidence="1">Multi-pass membrane protein</topology>
    </subcellularLocation>
</comment>
<dbReference type="PANTHER" id="PTHR23294">
    <property type="entry name" value="ET TRANSLATION PRODUCT-RELATED"/>
    <property type="match status" value="1"/>
</dbReference>
<sequence length="499" mass="54805">MAQSHDIVHTESLHTPSDELHHPHPFEAPPPDLGYRHPLVQILIVSMICFCCPGTLNALNGLGSAGQSDAKGSATADNANVALYTTFATTAFCSGTIVNKLGPKLSLTIGSFGYTLFIGSYLSYNINLNGGFVIAAGALLGVCAGLLWTAQGSLMLAYSTENTKGRYIAMFWIIFNLGAVLGEAIALGRNHDNLTDSPVSNGIYIAFLVISLVGSALTLTLASPSTVQRADGTWVTVEANAGWKEELQAMLRSLIRDPTVLLLFPFFWASNWFYTYQFNDYNLALFNLRTRSLNALLYWLSQLFGSGLFGIILDASFIRFFTSRRRRAFLGWAILLVVVFGTWGGGWVVQKDYERGTVDVKMDWSDHAYVGRVWLYISYGVTDAMWQTYAYWIMGTLSNNPRELASLVGFYKGIQSAGAAVIYRIDANQASYHAIFISSWCLLGLGLVALLPLLCMRVQDHSPVVAPRLDYDPEVETAHPNSGRFSKDPSKLSKSETKA</sequence>
<feature type="transmembrane region" description="Helical" evidence="6">
    <location>
        <begin position="130"/>
        <end position="148"/>
    </location>
</feature>